<keyword evidence="6" id="KW-1185">Reference proteome</keyword>
<keyword evidence="1 2" id="KW-0175">Coiled coil</keyword>
<evidence type="ECO:0000256" key="1">
    <source>
        <dbReference type="ARBA" id="ARBA00023054"/>
    </source>
</evidence>
<dbReference type="InterPro" id="IPR040265">
    <property type="entry name" value="CHUP1/IPGA1-like"/>
</dbReference>
<organism evidence="5 6">
    <name type="scientific">Cinchona calisaya</name>
    <dbReference type="NCBI Taxonomy" id="153742"/>
    <lineage>
        <taxon>Eukaryota</taxon>
        <taxon>Viridiplantae</taxon>
        <taxon>Streptophyta</taxon>
        <taxon>Embryophyta</taxon>
        <taxon>Tracheophyta</taxon>
        <taxon>Spermatophyta</taxon>
        <taxon>Magnoliopsida</taxon>
        <taxon>eudicotyledons</taxon>
        <taxon>Gunneridae</taxon>
        <taxon>Pentapetalae</taxon>
        <taxon>asterids</taxon>
        <taxon>lamiids</taxon>
        <taxon>Gentianales</taxon>
        <taxon>Rubiaceae</taxon>
        <taxon>Cinchonoideae</taxon>
        <taxon>Cinchoneae</taxon>
        <taxon>Cinchona</taxon>
    </lineage>
</organism>
<evidence type="ECO:0000256" key="4">
    <source>
        <dbReference type="SAM" id="Phobius"/>
    </source>
</evidence>
<feature type="coiled-coil region" evidence="2">
    <location>
        <begin position="166"/>
        <end position="193"/>
    </location>
</feature>
<evidence type="ECO:0000256" key="2">
    <source>
        <dbReference type="SAM" id="Coils"/>
    </source>
</evidence>
<keyword evidence="4" id="KW-0812">Transmembrane</keyword>
<feature type="compositionally biased region" description="Basic and acidic residues" evidence="3">
    <location>
        <begin position="51"/>
        <end position="63"/>
    </location>
</feature>
<keyword evidence="4" id="KW-0472">Membrane</keyword>
<feature type="region of interest" description="Disordered" evidence="3">
    <location>
        <begin position="40"/>
        <end position="63"/>
    </location>
</feature>
<feature type="coiled-coil region" evidence="2">
    <location>
        <begin position="221"/>
        <end position="382"/>
    </location>
</feature>
<evidence type="ECO:0008006" key="7">
    <source>
        <dbReference type="Google" id="ProtNLM"/>
    </source>
</evidence>
<dbReference type="EMBL" id="JBJUIK010000011">
    <property type="protein sequence ID" value="KAL3511725.1"/>
    <property type="molecule type" value="Genomic_DNA"/>
</dbReference>
<dbReference type="AlphaFoldDB" id="A0ABD2Z043"/>
<keyword evidence="4" id="KW-1133">Transmembrane helix</keyword>
<protein>
    <recommendedName>
        <fullName evidence="7">Protein CHUP1, chloroplastic</fullName>
    </recommendedName>
</protein>
<comment type="caution">
    <text evidence="5">The sequence shown here is derived from an EMBL/GenBank/DDBJ whole genome shotgun (WGS) entry which is preliminary data.</text>
</comment>
<evidence type="ECO:0000313" key="5">
    <source>
        <dbReference type="EMBL" id="KAL3511725.1"/>
    </source>
</evidence>
<dbReference type="Proteomes" id="UP001630127">
    <property type="component" value="Unassembled WGS sequence"/>
</dbReference>
<evidence type="ECO:0000313" key="6">
    <source>
        <dbReference type="Proteomes" id="UP001630127"/>
    </source>
</evidence>
<sequence length="658" mass="74170">MMMMREKRDIRPVLFKFGVALAFSLGGILYTILRNNKLKPSRSLPPQPPSEHPDQANSAEEKVQLKNGDGDDQALLKAPNSCSFVSIEPDKDIDESSLLSKSSSDNFQCNFSPSKRSNGDKDMYLLPEFNDLVKEFDLASIKANLSPRKDVEMLVPNATTNSCNERMDHEQELNSLRNMVKTLKEREKSLEIQLLEYYGLKEQETAVMELHNRLKINNMEAKLFNLKIESLQADKRRLEEQVADYGEVVSELESAKAKIKLLKKKLRSEAEQNREHILALQERVVKLQDHENKALSTDPDVQLKLQQLKDFEGEIQELRKSNNSLRQENSALAQKLEYVQTIATSVLDGQQLEALKEESSRLRQQNEDMAKEIEQLQAARCSDIEELVYLRWVNACLRYELRNCQPGPGKTIARDLSKSLSPMSEEKAKKLILEYAHKEGTGEKGISVMDFDSDQWSSSEASCLTESGENDDLSVDISLTNKKNTSSKPKIFSKLMHMLRGKGSRHLRRSSSLESAPSMNDLEGMSSSNFPGCNTGISPGTVSGADDFNTRSRTSSQSSSRLSLDLQRSPYFQGSRSIKGEGRNSLEGIQRNSSDGSSCVYKVIDPISEEITNLTEENQNQQSSTDAKKSELVKYAGALKESRRKPTFWRRSASFSSF</sequence>
<name>A0ABD2Z043_9GENT</name>
<feature type="compositionally biased region" description="Polar residues" evidence="3">
    <location>
        <begin position="525"/>
        <end position="541"/>
    </location>
</feature>
<dbReference type="PANTHER" id="PTHR31342:SF4">
    <property type="entry name" value="ACTIN BINDING PROTEIN FAMILY"/>
    <property type="match status" value="1"/>
</dbReference>
<gene>
    <name evidence="5" type="ORF">ACH5RR_024442</name>
</gene>
<reference evidence="5 6" key="1">
    <citation type="submission" date="2024-11" db="EMBL/GenBank/DDBJ databases">
        <title>A near-complete genome assembly of Cinchona calisaya.</title>
        <authorList>
            <person name="Lian D.C."/>
            <person name="Zhao X.W."/>
            <person name="Wei L."/>
        </authorList>
    </citation>
    <scope>NUCLEOTIDE SEQUENCE [LARGE SCALE GENOMIC DNA]</scope>
    <source>
        <tissue evidence="5">Nenye</tissue>
    </source>
</reference>
<feature type="compositionally biased region" description="Low complexity" evidence="3">
    <location>
        <begin position="551"/>
        <end position="569"/>
    </location>
</feature>
<feature type="transmembrane region" description="Helical" evidence="4">
    <location>
        <begin position="12"/>
        <end position="33"/>
    </location>
</feature>
<proteinExistence type="predicted"/>
<accession>A0ABD2Z043</accession>
<evidence type="ECO:0000256" key="3">
    <source>
        <dbReference type="SAM" id="MobiDB-lite"/>
    </source>
</evidence>
<feature type="region of interest" description="Disordered" evidence="3">
    <location>
        <begin position="503"/>
        <end position="597"/>
    </location>
</feature>
<dbReference type="PANTHER" id="PTHR31342">
    <property type="entry name" value="PROTEIN CHUP1, CHLOROPLASTIC"/>
    <property type="match status" value="1"/>
</dbReference>